<comment type="similarity">
    <text evidence="2">Belongs to the acyltransferase 3 family.</text>
</comment>
<dbReference type="Pfam" id="PF19040">
    <property type="entry name" value="SGNH"/>
    <property type="match status" value="1"/>
</dbReference>
<feature type="transmembrane region" description="Helical" evidence="3">
    <location>
        <begin position="294"/>
        <end position="318"/>
    </location>
</feature>
<feature type="transmembrane region" description="Helical" evidence="3">
    <location>
        <begin position="38"/>
        <end position="57"/>
    </location>
</feature>
<name>A0ABS2P7X4_9BACL</name>
<feature type="transmembrane region" description="Helical" evidence="3">
    <location>
        <begin position="261"/>
        <end position="282"/>
    </location>
</feature>
<evidence type="ECO:0000259" key="4">
    <source>
        <dbReference type="Pfam" id="PF01757"/>
    </source>
</evidence>
<keyword evidence="3" id="KW-0812">Transmembrane</keyword>
<feature type="transmembrane region" description="Helical" evidence="3">
    <location>
        <begin position="15"/>
        <end position="32"/>
    </location>
</feature>
<accession>A0ABS2P7X4</accession>
<evidence type="ECO:0000256" key="3">
    <source>
        <dbReference type="SAM" id="Phobius"/>
    </source>
</evidence>
<dbReference type="InterPro" id="IPR050879">
    <property type="entry name" value="Acyltransferase_3"/>
</dbReference>
<feature type="transmembrane region" description="Helical" evidence="3">
    <location>
        <begin position="78"/>
        <end position="97"/>
    </location>
</feature>
<evidence type="ECO:0000313" key="6">
    <source>
        <dbReference type="EMBL" id="MBM7631397.1"/>
    </source>
</evidence>
<dbReference type="EMBL" id="JAFBEC010000001">
    <property type="protein sequence ID" value="MBM7631397.1"/>
    <property type="molecule type" value="Genomic_DNA"/>
</dbReference>
<evidence type="ECO:0000256" key="2">
    <source>
        <dbReference type="ARBA" id="ARBA00007400"/>
    </source>
</evidence>
<dbReference type="PANTHER" id="PTHR23028:SF53">
    <property type="entry name" value="ACYL_TRANSF_3 DOMAIN-CONTAINING PROTEIN"/>
    <property type="match status" value="1"/>
</dbReference>
<feature type="transmembrane region" description="Helical" evidence="3">
    <location>
        <begin position="324"/>
        <end position="344"/>
    </location>
</feature>
<evidence type="ECO:0000313" key="7">
    <source>
        <dbReference type="Proteomes" id="UP000741863"/>
    </source>
</evidence>
<feature type="transmembrane region" description="Helical" evidence="3">
    <location>
        <begin position="365"/>
        <end position="385"/>
    </location>
</feature>
<feature type="domain" description="SGNH" evidence="5">
    <location>
        <begin position="443"/>
        <end position="659"/>
    </location>
</feature>
<feature type="transmembrane region" description="Helical" evidence="3">
    <location>
        <begin position="141"/>
        <end position="165"/>
    </location>
</feature>
<feature type="transmembrane region" description="Helical" evidence="3">
    <location>
        <begin position="209"/>
        <end position="229"/>
    </location>
</feature>
<proteinExistence type="inferred from homology"/>
<evidence type="ECO:0000256" key="1">
    <source>
        <dbReference type="ARBA" id="ARBA00004370"/>
    </source>
</evidence>
<dbReference type="Pfam" id="PF01757">
    <property type="entry name" value="Acyl_transf_3"/>
    <property type="match status" value="1"/>
</dbReference>
<sequence length="669" mass="75252">MNDLRVPDKRFRPELEGVRAVAALLVAVYHIWFGTVSGGVDVFFIVSGFLITTSLLSRLERTGTIQFGTYLLGLMRRLFPLAFFVMFVTIIFSYFYLPQSQWSQMISEVFASALYFQNWELATNSVDYLAQNNEASPLQHFWALSIQGQFYITWPLIILLAYFLAKKLFKQPVRKTLLSVLITIFLGSFAYSVYITTVNQPWAYFDTFARVWEFSIGGILALTLSYFSLHRTVSFILGWLGLLIIAFTGMVLPVSDLFPGYAALLPISGVIFILIAAENGTTFGVQKVLGSKPFVYFGSISYAFYLWHWPILIMYFAITNNATVSFVDGLLLLGLSLILSVISGKIIESPTRSRSVKTRKDKGKVIAMLAVFMIPVFIANGGWQWQHTQVQQSLVSSEGASINDFPGAQSVSHDVTPNPDIDPMDRILQASEELPSMYDDSECYTGLDSDRIHRCSFGETEDPDYRVALVGGSHSGHWFPALEEIAGDLNMQIDTYIKDGCRFTTDNHGGALTDLCVNWNEHIIQPLIDHEPDLIVTTANANIELTPEGFVEMWENFEGKIDILALRDNQRMDFDVPQCLEQASDSSECATPRDELLTEEQPWDWIGEENIPSNVHLVDLTDHFCVDGECLPIIGNVITLRDNNHISTLYARTLGPALREELEPILNED</sequence>
<keyword evidence="3" id="KW-1133">Transmembrane helix</keyword>
<keyword evidence="7" id="KW-1185">Reference proteome</keyword>
<protein>
    <submittedName>
        <fullName evidence="6">Peptidoglycan/LPS O-acetylase OafA/YrhL</fullName>
    </submittedName>
</protein>
<reference evidence="6 7" key="1">
    <citation type="submission" date="2021-01" db="EMBL/GenBank/DDBJ databases">
        <title>Genomic Encyclopedia of Type Strains, Phase IV (KMG-IV): sequencing the most valuable type-strain genomes for metagenomic binning, comparative biology and taxonomic classification.</title>
        <authorList>
            <person name="Goeker M."/>
        </authorList>
    </citation>
    <scope>NUCLEOTIDE SEQUENCE [LARGE SCALE GENOMIC DNA]</scope>
    <source>
        <strain evidence="6 7">DSM 25540</strain>
    </source>
</reference>
<feature type="transmembrane region" description="Helical" evidence="3">
    <location>
        <begin position="236"/>
        <end position="255"/>
    </location>
</feature>
<feature type="domain" description="Acyltransferase 3" evidence="4">
    <location>
        <begin position="14"/>
        <end position="342"/>
    </location>
</feature>
<dbReference type="Proteomes" id="UP000741863">
    <property type="component" value="Unassembled WGS sequence"/>
</dbReference>
<keyword evidence="3" id="KW-0472">Membrane</keyword>
<dbReference type="RefSeq" id="WP_204695537.1">
    <property type="nucleotide sequence ID" value="NZ_JAFBEC010000001.1"/>
</dbReference>
<dbReference type="InterPro" id="IPR002656">
    <property type="entry name" value="Acyl_transf_3_dom"/>
</dbReference>
<dbReference type="PANTHER" id="PTHR23028">
    <property type="entry name" value="ACETYLTRANSFERASE"/>
    <property type="match status" value="1"/>
</dbReference>
<evidence type="ECO:0000259" key="5">
    <source>
        <dbReference type="Pfam" id="PF19040"/>
    </source>
</evidence>
<feature type="transmembrane region" description="Helical" evidence="3">
    <location>
        <begin position="177"/>
        <end position="197"/>
    </location>
</feature>
<comment type="caution">
    <text evidence="6">The sequence shown here is derived from an EMBL/GenBank/DDBJ whole genome shotgun (WGS) entry which is preliminary data.</text>
</comment>
<comment type="subcellular location">
    <subcellularLocation>
        <location evidence="1">Membrane</location>
    </subcellularLocation>
</comment>
<organism evidence="6 7">
    <name type="scientific">Geomicrobium sediminis</name>
    <dbReference type="NCBI Taxonomy" id="1347788"/>
    <lineage>
        <taxon>Bacteria</taxon>
        <taxon>Bacillati</taxon>
        <taxon>Bacillota</taxon>
        <taxon>Bacilli</taxon>
        <taxon>Bacillales</taxon>
        <taxon>Geomicrobium</taxon>
    </lineage>
</organism>
<dbReference type="InterPro" id="IPR043968">
    <property type="entry name" value="SGNH"/>
</dbReference>
<gene>
    <name evidence="6" type="ORF">JOD17_000488</name>
</gene>